<evidence type="ECO:0000256" key="5">
    <source>
        <dbReference type="ARBA" id="ARBA00038359"/>
    </source>
</evidence>
<evidence type="ECO:0000313" key="10">
    <source>
        <dbReference type="Proteomes" id="UP000829685"/>
    </source>
</evidence>
<comment type="caution">
    <text evidence="9">The sequence shown here is derived from an EMBL/GenBank/DDBJ whole genome shotgun (WGS) entry which is preliminary data.</text>
</comment>
<evidence type="ECO:0000256" key="4">
    <source>
        <dbReference type="ARBA" id="ARBA00023136"/>
    </source>
</evidence>
<feature type="transmembrane region" description="Helical" evidence="7">
    <location>
        <begin position="138"/>
        <end position="163"/>
    </location>
</feature>
<keyword evidence="3 7" id="KW-1133">Transmembrane helix</keyword>
<feature type="transmembrane region" description="Helical" evidence="7">
    <location>
        <begin position="223"/>
        <end position="246"/>
    </location>
</feature>
<sequence>MSSTPSSISANWPAPNYVNPETRGPAGKIVGITLVSIATVIIVLRLYTRHFISKGFGLDDILIVLSYVPATAFAILGVYGETNLQWNRHMWDVDPRLFVPSLQFSLAELILFDLSTTTTKLSMLAMIYRLTSSANNRAMNITVQVLAAIVAVNGFTFILVVIFQCRPISAYWTITGAPRKCINEAAHLLFAGIVNTLEDFILVFLPMRTVLNLDLPKRQKKIVIGLFGVGFLACAAGVVRTVYSWIMKTADNHDTTWNLWAVWVASIVELYLSIICASIPAIKPFFATYLPLVIGSTLHLRKSSRYSNDAKHPYSPNVFSGSATSFQTFIGGPDAPMLPLYKPSKTVSHKKTPSTEGLLINNSSNNNYSSTTTKGPALLQKKPSNADLNKPLPAIQSQRQSVLQPAPLASRFSEDSVREYASQRNALRFTNSSVVTSPTGSAAAEDRTTVFIVYDNGHGRAF</sequence>
<dbReference type="Pfam" id="PF20684">
    <property type="entry name" value="Fung_rhodopsin"/>
    <property type="match status" value="1"/>
</dbReference>
<dbReference type="PANTHER" id="PTHR33048:SF129">
    <property type="entry name" value="INTEGRAL MEMBRANE PROTEIN-RELATED"/>
    <property type="match status" value="1"/>
</dbReference>
<feature type="transmembrane region" description="Helical" evidence="7">
    <location>
        <begin position="29"/>
        <end position="48"/>
    </location>
</feature>
<dbReference type="AlphaFoldDB" id="A0A9P9WUM3"/>
<evidence type="ECO:0000256" key="3">
    <source>
        <dbReference type="ARBA" id="ARBA00022989"/>
    </source>
</evidence>
<evidence type="ECO:0000256" key="2">
    <source>
        <dbReference type="ARBA" id="ARBA00022692"/>
    </source>
</evidence>
<dbReference type="InterPro" id="IPR049326">
    <property type="entry name" value="Rhodopsin_dom_fungi"/>
</dbReference>
<accession>A0A9P9WUM3</accession>
<dbReference type="OrthoDB" id="4525788at2759"/>
<feature type="transmembrane region" description="Helical" evidence="7">
    <location>
        <begin position="60"/>
        <end position="79"/>
    </location>
</feature>
<keyword evidence="4 7" id="KW-0472">Membrane</keyword>
<feature type="domain" description="Rhodopsin" evidence="8">
    <location>
        <begin position="44"/>
        <end position="287"/>
    </location>
</feature>
<evidence type="ECO:0000256" key="6">
    <source>
        <dbReference type="SAM" id="MobiDB-lite"/>
    </source>
</evidence>
<reference evidence="9" key="1">
    <citation type="submission" date="2021-03" db="EMBL/GenBank/DDBJ databases">
        <title>Revisited historic fungal species revealed as producer of novel bioactive compounds through whole genome sequencing and comparative genomics.</title>
        <authorList>
            <person name="Vignolle G.A."/>
            <person name="Hochenegger N."/>
            <person name="Mach R.L."/>
            <person name="Mach-Aigner A.R."/>
            <person name="Javad Rahimi M."/>
            <person name="Salim K.A."/>
            <person name="Chan C.M."/>
            <person name="Lim L.B.L."/>
            <person name="Cai F."/>
            <person name="Druzhinina I.S."/>
            <person name="U'Ren J.M."/>
            <person name="Derntl C."/>
        </authorList>
    </citation>
    <scope>NUCLEOTIDE SEQUENCE</scope>
    <source>
        <strain evidence="9">TUCIM 5799</strain>
    </source>
</reference>
<dbReference type="InterPro" id="IPR052337">
    <property type="entry name" value="SAT4-like"/>
</dbReference>
<comment type="similarity">
    <text evidence="5">Belongs to the SAT4 family.</text>
</comment>
<organism evidence="9 10">
    <name type="scientific">Neoarthrinium moseri</name>
    <dbReference type="NCBI Taxonomy" id="1658444"/>
    <lineage>
        <taxon>Eukaryota</taxon>
        <taxon>Fungi</taxon>
        <taxon>Dikarya</taxon>
        <taxon>Ascomycota</taxon>
        <taxon>Pezizomycotina</taxon>
        <taxon>Sordariomycetes</taxon>
        <taxon>Xylariomycetidae</taxon>
        <taxon>Amphisphaeriales</taxon>
        <taxon>Apiosporaceae</taxon>
        <taxon>Neoarthrinium</taxon>
    </lineage>
</organism>
<evidence type="ECO:0000256" key="1">
    <source>
        <dbReference type="ARBA" id="ARBA00004141"/>
    </source>
</evidence>
<gene>
    <name evidence="9" type="ORF">JX265_002543</name>
</gene>
<comment type="subcellular location">
    <subcellularLocation>
        <location evidence="1">Membrane</location>
        <topology evidence="1">Multi-pass membrane protein</topology>
    </subcellularLocation>
</comment>
<dbReference type="GO" id="GO:0016020">
    <property type="term" value="C:membrane"/>
    <property type="evidence" value="ECO:0007669"/>
    <property type="project" value="UniProtKB-SubCell"/>
</dbReference>
<protein>
    <recommendedName>
        <fullName evidence="8">Rhodopsin domain-containing protein</fullName>
    </recommendedName>
</protein>
<evidence type="ECO:0000256" key="7">
    <source>
        <dbReference type="SAM" id="Phobius"/>
    </source>
</evidence>
<feature type="transmembrane region" description="Helical" evidence="7">
    <location>
        <begin position="258"/>
        <end position="282"/>
    </location>
</feature>
<keyword evidence="10" id="KW-1185">Reference proteome</keyword>
<dbReference type="Proteomes" id="UP000829685">
    <property type="component" value="Unassembled WGS sequence"/>
</dbReference>
<feature type="region of interest" description="Disordered" evidence="6">
    <location>
        <begin position="351"/>
        <end position="377"/>
    </location>
</feature>
<evidence type="ECO:0000259" key="8">
    <source>
        <dbReference type="Pfam" id="PF20684"/>
    </source>
</evidence>
<evidence type="ECO:0000313" key="9">
    <source>
        <dbReference type="EMBL" id="KAI1879589.1"/>
    </source>
</evidence>
<keyword evidence="2 7" id="KW-0812">Transmembrane</keyword>
<proteinExistence type="inferred from homology"/>
<feature type="compositionally biased region" description="Low complexity" evidence="6">
    <location>
        <begin position="361"/>
        <end position="373"/>
    </location>
</feature>
<dbReference type="EMBL" id="JAFIMR010000004">
    <property type="protein sequence ID" value="KAI1879589.1"/>
    <property type="molecule type" value="Genomic_DNA"/>
</dbReference>
<dbReference type="PANTHER" id="PTHR33048">
    <property type="entry name" value="PTH11-LIKE INTEGRAL MEMBRANE PROTEIN (AFU_ORTHOLOGUE AFUA_5G11245)"/>
    <property type="match status" value="1"/>
</dbReference>
<name>A0A9P9WUM3_9PEZI</name>
<feature type="transmembrane region" description="Helical" evidence="7">
    <location>
        <begin position="188"/>
        <end position="211"/>
    </location>
</feature>